<evidence type="ECO:0000259" key="4">
    <source>
        <dbReference type="PROSITE" id="PS50043"/>
    </source>
</evidence>
<dbReference type="PRINTS" id="PR00038">
    <property type="entry name" value="HTHLUXR"/>
</dbReference>
<dbReference type="SMART" id="SM00421">
    <property type="entry name" value="HTH_LUXR"/>
    <property type="match status" value="1"/>
</dbReference>
<dbReference type="CDD" id="cd06170">
    <property type="entry name" value="LuxR_C_like"/>
    <property type="match status" value="1"/>
</dbReference>
<dbReference type="AlphaFoldDB" id="A0A6S6TWI0"/>
<dbReference type="InterPro" id="IPR016032">
    <property type="entry name" value="Sig_transdc_resp-reg_C-effctor"/>
</dbReference>
<feature type="domain" description="HTH luxR-type" evidence="4">
    <location>
        <begin position="148"/>
        <end position="213"/>
    </location>
</feature>
<evidence type="ECO:0000313" key="6">
    <source>
        <dbReference type="EMBL" id="CAA6823804.1"/>
    </source>
</evidence>
<evidence type="ECO:0000259" key="5">
    <source>
        <dbReference type="PROSITE" id="PS50110"/>
    </source>
</evidence>
<dbReference type="EMBL" id="CACVAY010000116">
    <property type="protein sequence ID" value="CAA6823804.1"/>
    <property type="molecule type" value="Genomic_DNA"/>
</dbReference>
<proteinExistence type="predicted"/>
<dbReference type="PROSITE" id="PS50110">
    <property type="entry name" value="RESPONSE_REGULATORY"/>
    <property type="match status" value="1"/>
</dbReference>
<dbReference type="GO" id="GO:0000160">
    <property type="term" value="P:phosphorelay signal transduction system"/>
    <property type="evidence" value="ECO:0007669"/>
    <property type="project" value="InterPro"/>
</dbReference>
<dbReference type="InterPro" id="IPR039420">
    <property type="entry name" value="WalR-like"/>
</dbReference>
<evidence type="ECO:0000256" key="1">
    <source>
        <dbReference type="ARBA" id="ARBA00022553"/>
    </source>
</evidence>
<dbReference type="GO" id="GO:0003677">
    <property type="term" value="F:DNA binding"/>
    <property type="evidence" value="ECO:0007669"/>
    <property type="project" value="UniProtKB-KW"/>
</dbReference>
<keyword evidence="1 3" id="KW-0597">Phosphoprotein</keyword>
<name>A0A6S6TWI0_9GAMM</name>
<dbReference type="Pfam" id="PF00072">
    <property type="entry name" value="Response_reg"/>
    <property type="match status" value="1"/>
</dbReference>
<evidence type="ECO:0000256" key="3">
    <source>
        <dbReference type="PROSITE-ProRule" id="PRU00169"/>
    </source>
</evidence>
<dbReference type="Pfam" id="PF00196">
    <property type="entry name" value="GerE"/>
    <property type="match status" value="1"/>
</dbReference>
<dbReference type="InterPro" id="IPR058245">
    <property type="entry name" value="NreC/VraR/RcsB-like_REC"/>
</dbReference>
<sequence>MKQEQITLLLVDDHAIVRAGYRQLISTTPDIVVIGESAAAEEACQQYDELQPDVVVMDLNLPGMSGLEAIRRLISKAPSAAILAFTMHDELAYVHRALEAGAKGYLTKSCDPDLLIEGVYALAKGENYIEPVLAEALLKSEAASKVITKNGLEELSPREFDVFCLLAEGKACKQAASTLFLSEKTVSNYATKIKNKLGVRTLPELTRIAYQEGIAIV</sequence>
<evidence type="ECO:0000256" key="2">
    <source>
        <dbReference type="ARBA" id="ARBA00023125"/>
    </source>
</evidence>
<dbReference type="InterPro" id="IPR001789">
    <property type="entry name" value="Sig_transdc_resp-reg_receiver"/>
</dbReference>
<feature type="modified residue" description="4-aspartylphosphate" evidence="3">
    <location>
        <position position="58"/>
    </location>
</feature>
<dbReference type="GO" id="GO:0006355">
    <property type="term" value="P:regulation of DNA-templated transcription"/>
    <property type="evidence" value="ECO:0007669"/>
    <property type="project" value="InterPro"/>
</dbReference>
<dbReference type="SUPFAM" id="SSF46894">
    <property type="entry name" value="C-terminal effector domain of the bipartite response regulators"/>
    <property type="match status" value="1"/>
</dbReference>
<dbReference type="Gene3D" id="3.40.50.2300">
    <property type="match status" value="1"/>
</dbReference>
<dbReference type="PANTHER" id="PTHR43214:SF43">
    <property type="entry name" value="TWO-COMPONENT RESPONSE REGULATOR"/>
    <property type="match status" value="1"/>
</dbReference>
<gene>
    <name evidence="6" type="ORF">HELGO_WM21454</name>
</gene>
<dbReference type="InterPro" id="IPR000792">
    <property type="entry name" value="Tscrpt_reg_LuxR_C"/>
</dbReference>
<dbReference type="InterPro" id="IPR011006">
    <property type="entry name" value="CheY-like_superfamily"/>
</dbReference>
<dbReference type="PANTHER" id="PTHR43214">
    <property type="entry name" value="TWO-COMPONENT RESPONSE REGULATOR"/>
    <property type="match status" value="1"/>
</dbReference>
<dbReference type="PROSITE" id="PS50043">
    <property type="entry name" value="HTH_LUXR_2"/>
    <property type="match status" value="1"/>
</dbReference>
<reference evidence="6" key="1">
    <citation type="submission" date="2020-01" db="EMBL/GenBank/DDBJ databases">
        <authorList>
            <person name="Meier V. D."/>
            <person name="Meier V D."/>
        </authorList>
    </citation>
    <scope>NUCLEOTIDE SEQUENCE</scope>
    <source>
        <strain evidence="6">HLG_WM_MAG_07</strain>
    </source>
</reference>
<dbReference type="CDD" id="cd17535">
    <property type="entry name" value="REC_NarL-like"/>
    <property type="match status" value="1"/>
</dbReference>
<dbReference type="SUPFAM" id="SSF52172">
    <property type="entry name" value="CheY-like"/>
    <property type="match status" value="1"/>
</dbReference>
<feature type="domain" description="Response regulatory" evidence="5">
    <location>
        <begin position="7"/>
        <end position="123"/>
    </location>
</feature>
<organism evidence="6">
    <name type="scientific">uncultured Thiotrichaceae bacterium</name>
    <dbReference type="NCBI Taxonomy" id="298394"/>
    <lineage>
        <taxon>Bacteria</taxon>
        <taxon>Pseudomonadati</taxon>
        <taxon>Pseudomonadota</taxon>
        <taxon>Gammaproteobacteria</taxon>
        <taxon>Thiotrichales</taxon>
        <taxon>Thiotrichaceae</taxon>
        <taxon>environmental samples</taxon>
    </lineage>
</organism>
<keyword evidence="2 6" id="KW-0238">DNA-binding</keyword>
<accession>A0A6S6TWI0</accession>
<protein>
    <submittedName>
        <fullName evidence="6">DNA-binding response regulator</fullName>
    </submittedName>
</protein>
<dbReference type="SMART" id="SM00448">
    <property type="entry name" value="REC"/>
    <property type="match status" value="1"/>
</dbReference>